<dbReference type="AlphaFoldDB" id="A0A7N0U5B9"/>
<dbReference type="OMA" id="NIFLNMQ"/>
<dbReference type="Proteomes" id="UP000594263">
    <property type="component" value="Unplaced"/>
</dbReference>
<dbReference type="InterPro" id="IPR011009">
    <property type="entry name" value="Kinase-like_dom_sf"/>
</dbReference>
<dbReference type="PANTHER" id="PTHR27006">
    <property type="entry name" value="PROMASTIGOTE SURFACE ANTIGEN PROTEIN PSA"/>
    <property type="match status" value="1"/>
</dbReference>
<dbReference type="Gene3D" id="1.10.510.10">
    <property type="entry name" value="Transferase(Phosphotransferase) domain 1"/>
    <property type="match status" value="1"/>
</dbReference>
<reference evidence="1" key="1">
    <citation type="submission" date="2021-01" db="UniProtKB">
        <authorList>
            <consortium name="EnsemblPlants"/>
        </authorList>
    </citation>
    <scope>IDENTIFICATION</scope>
</reference>
<dbReference type="PANTHER" id="PTHR27006:SF616">
    <property type="entry name" value="CYSTEINE-RICH RECEPTOR-LIKE PROTEIN KINASE 10"/>
    <property type="match status" value="1"/>
</dbReference>
<protein>
    <submittedName>
        <fullName evidence="1">Uncharacterized protein</fullName>
    </submittedName>
</protein>
<evidence type="ECO:0000313" key="1">
    <source>
        <dbReference type="EnsemblPlants" id="Kaladp0055s0011.1.v1.1"/>
    </source>
</evidence>
<proteinExistence type="predicted"/>
<sequence length="77" mass="8999">MAVKRLAPGSGQGDCEFKNERRERLLVYEYVPKGSLDQFIFDPLNRTCLDWETRFKIIGGIAKGPLYVYEDSRYYKS</sequence>
<keyword evidence="2" id="KW-1185">Reference proteome</keyword>
<evidence type="ECO:0000313" key="2">
    <source>
        <dbReference type="Proteomes" id="UP000594263"/>
    </source>
</evidence>
<dbReference type="EnsemblPlants" id="Kaladp0055s0011.1.v1.1">
    <property type="protein sequence ID" value="Kaladp0055s0011.1.v1.1"/>
    <property type="gene ID" value="Kaladp0055s0011.v1.1"/>
</dbReference>
<name>A0A7N0U5B9_KALFE</name>
<dbReference type="Gramene" id="Kaladp0055s0011.1.v1.1">
    <property type="protein sequence ID" value="Kaladp0055s0011.1.v1.1"/>
    <property type="gene ID" value="Kaladp0055s0011.v1.1"/>
</dbReference>
<organism evidence="1 2">
    <name type="scientific">Kalanchoe fedtschenkoi</name>
    <name type="common">Lavender scallops</name>
    <name type="synonym">South American air plant</name>
    <dbReference type="NCBI Taxonomy" id="63787"/>
    <lineage>
        <taxon>Eukaryota</taxon>
        <taxon>Viridiplantae</taxon>
        <taxon>Streptophyta</taxon>
        <taxon>Embryophyta</taxon>
        <taxon>Tracheophyta</taxon>
        <taxon>Spermatophyta</taxon>
        <taxon>Magnoliopsida</taxon>
        <taxon>eudicotyledons</taxon>
        <taxon>Gunneridae</taxon>
        <taxon>Pentapetalae</taxon>
        <taxon>Saxifragales</taxon>
        <taxon>Crassulaceae</taxon>
        <taxon>Kalanchoe</taxon>
    </lineage>
</organism>
<accession>A0A7N0U5B9</accession>
<dbReference type="SUPFAM" id="SSF56112">
    <property type="entry name" value="Protein kinase-like (PK-like)"/>
    <property type="match status" value="1"/>
</dbReference>